<dbReference type="GO" id="GO:0008270">
    <property type="term" value="F:zinc ion binding"/>
    <property type="evidence" value="ECO:0007669"/>
    <property type="project" value="InterPro"/>
</dbReference>
<dbReference type="EMBL" id="PXXK01000181">
    <property type="protein sequence ID" value="RFN49260.1"/>
    <property type="molecule type" value="Genomic_DNA"/>
</dbReference>
<dbReference type="InterPro" id="IPR053157">
    <property type="entry name" value="Sterol_Uptake_Regulator"/>
</dbReference>
<proteinExistence type="predicted"/>
<dbReference type="AlphaFoldDB" id="A0A395MN60"/>
<organism evidence="3 4">
    <name type="scientific">Fusarium flagelliforme</name>
    <dbReference type="NCBI Taxonomy" id="2675880"/>
    <lineage>
        <taxon>Eukaryota</taxon>
        <taxon>Fungi</taxon>
        <taxon>Dikarya</taxon>
        <taxon>Ascomycota</taxon>
        <taxon>Pezizomycotina</taxon>
        <taxon>Sordariomycetes</taxon>
        <taxon>Hypocreomycetidae</taxon>
        <taxon>Hypocreales</taxon>
        <taxon>Nectriaceae</taxon>
        <taxon>Fusarium</taxon>
        <taxon>Fusarium incarnatum-equiseti species complex</taxon>
    </lineage>
</organism>
<dbReference type="InterPro" id="IPR001138">
    <property type="entry name" value="Zn2Cys6_DnaBD"/>
</dbReference>
<reference evidence="3 4" key="1">
    <citation type="journal article" date="2018" name="PLoS Pathog.">
        <title>Evolution of structural diversity of trichothecenes, a family of toxins produced by plant pathogenic and entomopathogenic fungi.</title>
        <authorList>
            <person name="Proctor R.H."/>
            <person name="McCormick S.P."/>
            <person name="Kim H.S."/>
            <person name="Cardoza R.E."/>
            <person name="Stanley A.M."/>
            <person name="Lindo L."/>
            <person name="Kelly A."/>
            <person name="Brown D.W."/>
            <person name="Lee T."/>
            <person name="Vaughan M.M."/>
            <person name="Alexander N.J."/>
            <person name="Busman M."/>
            <person name="Gutierrez S."/>
        </authorList>
    </citation>
    <scope>NUCLEOTIDE SEQUENCE [LARGE SCALE GENOMIC DNA]</scope>
    <source>
        <strain evidence="3 4">NRRL 13405</strain>
    </source>
</reference>
<comment type="caution">
    <text evidence="3">The sequence shown here is derived from an EMBL/GenBank/DDBJ whole genome shotgun (WGS) entry which is preliminary data.</text>
</comment>
<dbReference type="STRING" id="2594813.A0A395MN60"/>
<protein>
    <submittedName>
        <fullName evidence="3">Sterol regulatory element-binding protein ecm22</fullName>
    </submittedName>
</protein>
<dbReference type="Pfam" id="PF00172">
    <property type="entry name" value="Zn_clus"/>
    <property type="match status" value="1"/>
</dbReference>
<evidence type="ECO:0000313" key="4">
    <source>
        <dbReference type="Proteomes" id="UP000265631"/>
    </source>
</evidence>
<dbReference type="Gene3D" id="4.10.240.10">
    <property type="entry name" value="Zn(2)-C6 fungal-type DNA-binding domain"/>
    <property type="match status" value="1"/>
</dbReference>
<keyword evidence="4" id="KW-1185">Reference proteome</keyword>
<accession>A0A395MN60</accession>
<evidence type="ECO:0000256" key="1">
    <source>
        <dbReference type="ARBA" id="ARBA00023242"/>
    </source>
</evidence>
<evidence type="ECO:0000259" key="2">
    <source>
        <dbReference type="SMART" id="SM00066"/>
    </source>
</evidence>
<dbReference type="PANTHER" id="PTHR47784:SF5">
    <property type="entry name" value="STEROL UPTAKE CONTROL PROTEIN 2"/>
    <property type="match status" value="1"/>
</dbReference>
<keyword evidence="1" id="KW-0539">Nucleus</keyword>
<dbReference type="PANTHER" id="PTHR47784">
    <property type="entry name" value="STEROL UPTAKE CONTROL PROTEIN 2"/>
    <property type="match status" value="1"/>
</dbReference>
<dbReference type="SMART" id="SM00066">
    <property type="entry name" value="GAL4"/>
    <property type="match status" value="1"/>
</dbReference>
<gene>
    <name evidence="3" type="ORF">FIE12Z_6481</name>
</gene>
<name>A0A395MN60_9HYPO</name>
<feature type="domain" description="Zn(2)-C6 fungal-type" evidence="2">
    <location>
        <begin position="8"/>
        <end position="67"/>
    </location>
</feature>
<dbReference type="Proteomes" id="UP000265631">
    <property type="component" value="Unassembled WGS sequence"/>
</dbReference>
<evidence type="ECO:0000313" key="3">
    <source>
        <dbReference type="EMBL" id="RFN49260.1"/>
    </source>
</evidence>
<sequence>MASRRTHTKSRTGCLNCKRRKVKVRMFHYHVFPYTKLSCDEARPSCFHCKRHGVECSLSLPSSTNESGETYTPNLPDLTPSTPGSLENIQVDSPAHFQDYTHPSPADQIAPFPAHELWARDCELMHHYCTVTAESLSIRKDLIYVWSVAIPRLGYQDPFVMHGILAIAAAHKAYMVPASRKTYLPLADYHQTLGSEGYRRQLQNFDPSNWMPIFGFASVVVLHMLTLSMRSENGVLENPINNIIEVASLVRGIRTTLEPVLGRIVRTEFAPVVFGIWPLRSDEEAESYPSLENSVLPIDSWAALKRLRAFQESDIPANGLQHYAAALDKLETSVRLLAAAGAHTEAGAVQFWLYAIDDSVLLDLAARRSHALLLFAYWLVHWAVLERKFWYLRGWSRQIMNKIEEALIGRTMFLEMLHWPKQKVAESLAYT</sequence>
<dbReference type="CDD" id="cd00067">
    <property type="entry name" value="GAL4"/>
    <property type="match status" value="1"/>
</dbReference>
<dbReference type="InterPro" id="IPR036864">
    <property type="entry name" value="Zn2-C6_fun-type_DNA-bd_sf"/>
</dbReference>
<dbReference type="GO" id="GO:0001228">
    <property type="term" value="F:DNA-binding transcription activator activity, RNA polymerase II-specific"/>
    <property type="evidence" value="ECO:0007669"/>
    <property type="project" value="TreeGrafter"/>
</dbReference>